<dbReference type="EMBL" id="OX459123">
    <property type="protein sequence ID" value="CAI9110404.1"/>
    <property type="molecule type" value="Genomic_DNA"/>
</dbReference>
<dbReference type="PANTHER" id="PTHR31900">
    <property type="entry name" value="F-BOX/RNI SUPERFAMILY PROTEIN-RELATED"/>
    <property type="match status" value="1"/>
</dbReference>
<gene>
    <name evidence="2" type="ORF">OLC1_LOCUS18070</name>
</gene>
<dbReference type="PROSITE" id="PS50181">
    <property type="entry name" value="FBOX"/>
    <property type="match status" value="1"/>
</dbReference>
<dbReference type="PANTHER" id="PTHR31900:SF34">
    <property type="entry name" value="EMB|CAB62440.1-RELATED"/>
    <property type="match status" value="1"/>
</dbReference>
<dbReference type="CDD" id="cd22160">
    <property type="entry name" value="F-box_AtFBL13-like"/>
    <property type="match status" value="1"/>
</dbReference>
<dbReference type="InterPro" id="IPR053781">
    <property type="entry name" value="F-box_AtFBL13-like"/>
</dbReference>
<dbReference type="Pfam" id="PF00646">
    <property type="entry name" value="F-box"/>
    <property type="match status" value="1"/>
</dbReference>
<dbReference type="InterPro" id="IPR050232">
    <property type="entry name" value="FBL13/AtMIF1-like"/>
</dbReference>
<dbReference type="AlphaFoldDB" id="A0AAV1DRX0"/>
<dbReference type="Pfam" id="PF24758">
    <property type="entry name" value="LRR_At5g56370"/>
    <property type="match status" value="1"/>
</dbReference>
<feature type="domain" description="F-box" evidence="1">
    <location>
        <begin position="21"/>
        <end position="55"/>
    </location>
</feature>
<dbReference type="Gene3D" id="1.20.1280.50">
    <property type="match status" value="1"/>
</dbReference>
<reference evidence="2" key="1">
    <citation type="submission" date="2023-03" db="EMBL/GenBank/DDBJ databases">
        <authorList>
            <person name="Julca I."/>
        </authorList>
    </citation>
    <scope>NUCLEOTIDE SEQUENCE</scope>
</reference>
<dbReference type="InterPro" id="IPR001810">
    <property type="entry name" value="F-box_dom"/>
</dbReference>
<dbReference type="SMART" id="SM00256">
    <property type="entry name" value="FBOX"/>
    <property type="match status" value="1"/>
</dbReference>
<evidence type="ECO:0000313" key="3">
    <source>
        <dbReference type="Proteomes" id="UP001161247"/>
    </source>
</evidence>
<dbReference type="SUPFAM" id="SSF81383">
    <property type="entry name" value="F-box domain"/>
    <property type="match status" value="1"/>
</dbReference>
<proteinExistence type="predicted"/>
<dbReference type="InterPro" id="IPR036047">
    <property type="entry name" value="F-box-like_dom_sf"/>
</dbReference>
<protein>
    <submittedName>
        <fullName evidence="2">OLC1v1010415C1</fullName>
    </submittedName>
</protein>
<dbReference type="Pfam" id="PF08387">
    <property type="entry name" value="FBD"/>
    <property type="match status" value="1"/>
</dbReference>
<name>A0AAV1DRX0_OLDCO</name>
<sequence>MAGASPGTGSMRKLMKCSSDDDRISNLPDSLIFHILSFLPTKEVVATSLLSKRWKLYWTQVSTLDFDLHDEDKKNGEDNKTMDSCNLLPMFYFTMLSTCISSGSDGKVRLSLDLIDFPFDSNRCNSMAKLIQAINQVSSLTLKGEIVKSLSTATTRWSSVTFERLTKLDIQCSCGQWSSLSVMLQCGIRLQALCISKSQCSDQCNHSECWKDPKDIPVCLSNSLRKVSFCGFQSIKDEIALIRRSFKQAFYPKSGSFSGLTLDFVKIMEPKGAKGIINFVRFVNNVLLNNDAEHLHKFRLTWYQSGYEAVDVNMWVKHALLRNVRVLVLRVDTSAILLPGNLFNSGTLEILRLLGPVLIKVPRVVCLPKLVELCFEEVRYESAESFQAFISGCPVLHSLRVTSGNIDAPALEALHLQVDSGEFMISKVLVKSLAPVDKVKLAVIFSSGCDTEGCNTMLKLIQDLNGMKFLTLDWIVLRALRSATIPLSQKFDRLTKLEVPRFCHEWRLLNVMLQYSPKLQILNIGKYSCFEKCTSGECWRDPKDVPECLSNSLKEVSFTRFDGFEDEVAMLSYIFKHGVVMRRMRIRSRAGDSEQKFQMLQKMSTVPRCSPACELQFD</sequence>
<evidence type="ECO:0000313" key="2">
    <source>
        <dbReference type="EMBL" id="CAI9110404.1"/>
    </source>
</evidence>
<keyword evidence="3" id="KW-1185">Reference proteome</keyword>
<evidence type="ECO:0000259" key="1">
    <source>
        <dbReference type="PROSITE" id="PS50181"/>
    </source>
</evidence>
<dbReference type="Proteomes" id="UP001161247">
    <property type="component" value="Chromosome 6"/>
</dbReference>
<accession>A0AAV1DRX0</accession>
<organism evidence="2 3">
    <name type="scientific">Oldenlandia corymbosa var. corymbosa</name>
    <dbReference type="NCBI Taxonomy" id="529605"/>
    <lineage>
        <taxon>Eukaryota</taxon>
        <taxon>Viridiplantae</taxon>
        <taxon>Streptophyta</taxon>
        <taxon>Embryophyta</taxon>
        <taxon>Tracheophyta</taxon>
        <taxon>Spermatophyta</taxon>
        <taxon>Magnoliopsida</taxon>
        <taxon>eudicotyledons</taxon>
        <taxon>Gunneridae</taxon>
        <taxon>Pentapetalae</taxon>
        <taxon>asterids</taxon>
        <taxon>lamiids</taxon>
        <taxon>Gentianales</taxon>
        <taxon>Rubiaceae</taxon>
        <taxon>Rubioideae</taxon>
        <taxon>Spermacoceae</taxon>
        <taxon>Hedyotis-Oldenlandia complex</taxon>
        <taxon>Oldenlandia</taxon>
    </lineage>
</organism>
<dbReference type="InterPro" id="IPR006566">
    <property type="entry name" value="FBD"/>
</dbReference>
<dbReference type="InterPro" id="IPR055411">
    <property type="entry name" value="LRR_FXL15/At3g58940/PEG3-like"/>
</dbReference>
<dbReference type="SMART" id="SM00579">
    <property type="entry name" value="FBD"/>
    <property type="match status" value="1"/>
</dbReference>